<dbReference type="SUPFAM" id="SSF53901">
    <property type="entry name" value="Thiolase-like"/>
    <property type="match status" value="1"/>
</dbReference>
<dbReference type="Pfam" id="PF00109">
    <property type="entry name" value="ketoacyl-synt"/>
    <property type="match status" value="1"/>
</dbReference>
<reference evidence="3 4" key="1">
    <citation type="submission" date="2016-07" db="EMBL/GenBank/DDBJ databases">
        <title>Complete genome sequence of the Lentzea guizhouensis DHS C013.</title>
        <authorList>
            <person name="Cao C."/>
        </authorList>
    </citation>
    <scope>NUCLEOTIDE SEQUENCE [LARGE SCALE GENOMIC DNA]</scope>
    <source>
        <strain evidence="3 4">DHS C013</strain>
    </source>
</reference>
<name>A0A1B2HPW0_9PSEU</name>
<dbReference type="InterPro" id="IPR016039">
    <property type="entry name" value="Thiolase-like"/>
</dbReference>
<gene>
    <name evidence="3" type="ORF">BBK82_30580</name>
</gene>
<proteinExistence type="predicted"/>
<evidence type="ECO:0000256" key="1">
    <source>
        <dbReference type="SAM" id="MobiDB-lite"/>
    </source>
</evidence>
<dbReference type="Gene3D" id="3.40.47.10">
    <property type="match status" value="1"/>
</dbReference>
<feature type="domain" description="Beta-ketoacyl synthase-like N-terminal" evidence="2">
    <location>
        <begin position="47"/>
        <end position="173"/>
    </location>
</feature>
<evidence type="ECO:0000313" key="4">
    <source>
        <dbReference type="Proteomes" id="UP000093053"/>
    </source>
</evidence>
<dbReference type="RefSeq" id="WP_065918084.1">
    <property type="nucleotide sequence ID" value="NZ_CP016793.1"/>
</dbReference>
<dbReference type="AlphaFoldDB" id="A0A1B2HPW0"/>
<protein>
    <recommendedName>
        <fullName evidence="2">Beta-ketoacyl synthase-like N-terminal domain-containing protein</fullName>
    </recommendedName>
</protein>
<dbReference type="OrthoDB" id="3538077at2"/>
<dbReference type="InterPro" id="IPR014030">
    <property type="entry name" value="Ketoacyl_synth_N"/>
</dbReference>
<feature type="region of interest" description="Disordered" evidence="1">
    <location>
        <begin position="171"/>
        <end position="190"/>
    </location>
</feature>
<dbReference type="Proteomes" id="UP000093053">
    <property type="component" value="Chromosome"/>
</dbReference>
<organism evidence="3 4">
    <name type="scientific">Lentzea guizhouensis</name>
    <dbReference type="NCBI Taxonomy" id="1586287"/>
    <lineage>
        <taxon>Bacteria</taxon>
        <taxon>Bacillati</taxon>
        <taxon>Actinomycetota</taxon>
        <taxon>Actinomycetes</taxon>
        <taxon>Pseudonocardiales</taxon>
        <taxon>Pseudonocardiaceae</taxon>
        <taxon>Lentzea</taxon>
    </lineage>
</organism>
<dbReference type="KEGG" id="led:BBK82_30580"/>
<sequence>MNLLVTGIGVVSPRGRDAVKAAESDPVRAWDGWFDHREELGRRGYKYLPPPAHHLLAAAKSALADSGASLESAEDIERGVVIGTNSAVSPLHADMDRTVVHASSDDISPAFAPFFSINLIGSRLAPEHGLKGFNVTVTSPRIAGLEAIEIGARAVALGRARWLLVGVTEAPAGRRPRPRGGGAVTGARAR</sequence>
<dbReference type="STRING" id="1586287.BBK82_30580"/>
<dbReference type="EMBL" id="CP016793">
    <property type="protein sequence ID" value="ANZ39743.1"/>
    <property type="molecule type" value="Genomic_DNA"/>
</dbReference>
<evidence type="ECO:0000259" key="2">
    <source>
        <dbReference type="Pfam" id="PF00109"/>
    </source>
</evidence>
<evidence type="ECO:0000313" key="3">
    <source>
        <dbReference type="EMBL" id="ANZ39743.1"/>
    </source>
</evidence>
<dbReference type="GO" id="GO:0016746">
    <property type="term" value="F:acyltransferase activity"/>
    <property type="evidence" value="ECO:0007669"/>
    <property type="project" value="InterPro"/>
</dbReference>
<keyword evidence="4" id="KW-1185">Reference proteome</keyword>
<accession>A0A1B2HPW0</accession>